<dbReference type="NCBIfam" id="TIGR01840">
    <property type="entry name" value="esterase_phb"/>
    <property type="match status" value="1"/>
</dbReference>
<dbReference type="InterPro" id="IPR010126">
    <property type="entry name" value="Esterase_phb"/>
</dbReference>
<feature type="compositionally biased region" description="Basic and acidic residues" evidence="3">
    <location>
        <begin position="67"/>
        <end position="77"/>
    </location>
</feature>
<dbReference type="EMBL" id="CP117411">
    <property type="protein sequence ID" value="WCT72232.1"/>
    <property type="molecule type" value="Genomic_DNA"/>
</dbReference>
<dbReference type="InterPro" id="IPR050955">
    <property type="entry name" value="Plant_Biomass_Hydrol_Est"/>
</dbReference>
<keyword evidence="1" id="KW-0732">Signal</keyword>
<keyword evidence="2" id="KW-0378">Hydrolase</keyword>
<dbReference type="Pfam" id="PF10503">
    <property type="entry name" value="Esterase_PHB"/>
    <property type="match status" value="1"/>
</dbReference>
<evidence type="ECO:0000256" key="1">
    <source>
        <dbReference type="ARBA" id="ARBA00022729"/>
    </source>
</evidence>
<protein>
    <submittedName>
        <fullName evidence="4">PHB depolymerase family esterase</fullName>
    </submittedName>
</protein>
<accession>A0ABY7TG81</accession>
<organism evidence="4 5">
    <name type="scientific">Sphingomonas naphthae</name>
    <dbReference type="NCBI Taxonomy" id="1813468"/>
    <lineage>
        <taxon>Bacteria</taxon>
        <taxon>Pseudomonadati</taxon>
        <taxon>Pseudomonadota</taxon>
        <taxon>Alphaproteobacteria</taxon>
        <taxon>Sphingomonadales</taxon>
        <taxon>Sphingomonadaceae</taxon>
        <taxon>Sphingomonas</taxon>
    </lineage>
</organism>
<proteinExistence type="predicted"/>
<dbReference type="InterPro" id="IPR029058">
    <property type="entry name" value="AB_hydrolase_fold"/>
</dbReference>
<dbReference type="SUPFAM" id="SSF53474">
    <property type="entry name" value="alpha/beta-Hydrolases"/>
    <property type="match status" value="1"/>
</dbReference>
<gene>
    <name evidence="4" type="ORF">PQ455_11325</name>
</gene>
<evidence type="ECO:0000256" key="3">
    <source>
        <dbReference type="SAM" id="MobiDB-lite"/>
    </source>
</evidence>
<evidence type="ECO:0000256" key="2">
    <source>
        <dbReference type="ARBA" id="ARBA00022801"/>
    </source>
</evidence>
<evidence type="ECO:0000313" key="5">
    <source>
        <dbReference type="Proteomes" id="UP001220395"/>
    </source>
</evidence>
<dbReference type="PANTHER" id="PTHR43037">
    <property type="entry name" value="UNNAMED PRODUCT-RELATED"/>
    <property type="match status" value="1"/>
</dbReference>
<evidence type="ECO:0000313" key="4">
    <source>
        <dbReference type="EMBL" id="WCT72232.1"/>
    </source>
</evidence>
<dbReference type="Gene3D" id="3.40.50.1820">
    <property type="entry name" value="alpha/beta hydrolase"/>
    <property type="match status" value="1"/>
</dbReference>
<feature type="region of interest" description="Disordered" evidence="3">
    <location>
        <begin position="66"/>
        <end position="85"/>
    </location>
</feature>
<dbReference type="RefSeq" id="WP_273686188.1">
    <property type="nucleotide sequence ID" value="NZ_CP117411.1"/>
</dbReference>
<sequence length="363" mass="37844">MTITNISMAEALRLTRSGKLGEATAVLGRSLAGRAPLKPAPAAGPEAIDPATIDIAPDRVTIARRQRTAEAHARPERAAQPASASGRFEERFYAGPAGRLGYRLYRPIHARPGMPLVVMLHGCTQSPEDFARGTRMNALADRHGFLVAYPGQSKAANMQKCWNWFQPGDQQRDRGEPALIAGITREVIAAEQADPTRVYVAGLSAGGAAAAIMGAAYPDLYAAIGVHSGLACGAARDLPSALAAMRGGAAGATTAGGRFVPVITFHGDRDTTVNEANADEIVAAASTMAGVALERRVETGRTAGRAFTRTTATGPDGAILIERWTLHGAGHAWAGGDPAGTYADAAGPDASAEMLRFFLSHRS</sequence>
<name>A0ABY7TG81_9SPHN</name>
<reference evidence="4 5" key="1">
    <citation type="submission" date="2023-02" db="EMBL/GenBank/DDBJ databases">
        <title>Genome sequence of Sphingomonas naphthae.</title>
        <authorList>
            <person name="Kim S."/>
            <person name="Heo J."/>
            <person name="Kwon S.-W."/>
        </authorList>
    </citation>
    <scope>NUCLEOTIDE SEQUENCE [LARGE SCALE GENOMIC DNA]</scope>
    <source>
        <strain evidence="4 5">KACC 18716</strain>
    </source>
</reference>
<dbReference type="PANTHER" id="PTHR43037:SF1">
    <property type="entry name" value="BLL1128 PROTEIN"/>
    <property type="match status" value="1"/>
</dbReference>
<keyword evidence="5" id="KW-1185">Reference proteome</keyword>
<dbReference type="Proteomes" id="UP001220395">
    <property type="component" value="Chromosome"/>
</dbReference>